<dbReference type="AlphaFoldDB" id="A0A7S2CI38"/>
<evidence type="ECO:0000259" key="2">
    <source>
        <dbReference type="PROSITE" id="PS50969"/>
    </source>
</evidence>
<dbReference type="SMART" id="SM00577">
    <property type="entry name" value="CPDc"/>
    <property type="match status" value="1"/>
</dbReference>
<feature type="compositionally biased region" description="Polar residues" evidence="1">
    <location>
        <begin position="30"/>
        <end position="48"/>
    </location>
</feature>
<reference evidence="3" key="1">
    <citation type="submission" date="2021-01" db="EMBL/GenBank/DDBJ databases">
        <authorList>
            <person name="Corre E."/>
            <person name="Pelletier E."/>
            <person name="Niang G."/>
            <person name="Scheremetjew M."/>
            <person name="Finn R."/>
            <person name="Kale V."/>
            <person name="Holt S."/>
            <person name="Cochrane G."/>
            <person name="Meng A."/>
            <person name="Brown T."/>
            <person name="Cohen L."/>
        </authorList>
    </citation>
    <scope>NUCLEOTIDE SEQUENCE</scope>
    <source>
        <strain evidence="3">CCMP1381</strain>
    </source>
</reference>
<organism evidence="3">
    <name type="scientific">Octactis speculum</name>
    <dbReference type="NCBI Taxonomy" id="3111310"/>
    <lineage>
        <taxon>Eukaryota</taxon>
        <taxon>Sar</taxon>
        <taxon>Stramenopiles</taxon>
        <taxon>Ochrophyta</taxon>
        <taxon>Dictyochophyceae</taxon>
        <taxon>Dictyochales</taxon>
        <taxon>Dictyochaceae</taxon>
        <taxon>Octactis</taxon>
    </lineage>
</organism>
<dbReference type="Gene3D" id="3.40.50.1000">
    <property type="entry name" value="HAD superfamily/HAD-like"/>
    <property type="match status" value="1"/>
</dbReference>
<dbReference type="PROSITE" id="PS50969">
    <property type="entry name" value="FCP1"/>
    <property type="match status" value="1"/>
</dbReference>
<protein>
    <recommendedName>
        <fullName evidence="2">FCP1 homology domain-containing protein</fullName>
    </recommendedName>
</protein>
<accession>A0A7S2CI38</accession>
<dbReference type="InterPro" id="IPR023214">
    <property type="entry name" value="HAD_sf"/>
</dbReference>
<feature type="domain" description="FCP1 homology" evidence="2">
    <location>
        <begin position="159"/>
        <end position="330"/>
    </location>
</feature>
<sequence length="348" mass="38316">MESPWEEASRLLREAAEDNISPCRLRAQRGDSTSSIVTGPQPSFQSGPSIPPRGNGAAISPMQLFHGGSKSDNVVANWLGGNPTRASNDRGNLTQAAGFSLWGGTMSLPENMSNDNTGIPPSQIKNNWPSVPNWAGVEGSDLWSMPMAPQSGGQPLTPRQPGPILILLDMNGTLLLRLKGKLAGLRPDLTHAGLNYYFRAGVCDLVSMLLDHPRVVLAFYTSMRESNALPAVLQISGGRKRVEIYDRDFNKKDEWDGAKDWDTVRDMHKIWTTKGRAGYGFNARNTVMVDDSSRKMRQFPGNLVLIPEFKRQEHYKDGTMDRLSTYLSSLLSQTGDDVRPLLASEKFG</sequence>
<evidence type="ECO:0000313" key="3">
    <source>
        <dbReference type="EMBL" id="CAD9425964.1"/>
    </source>
</evidence>
<gene>
    <name evidence="3" type="ORF">DSPE1174_LOCUS14786</name>
</gene>
<feature type="region of interest" description="Disordered" evidence="1">
    <location>
        <begin position="16"/>
        <end position="51"/>
    </location>
</feature>
<dbReference type="InterPro" id="IPR036412">
    <property type="entry name" value="HAD-like_sf"/>
</dbReference>
<dbReference type="EMBL" id="HBGS01029072">
    <property type="protein sequence ID" value="CAD9425964.1"/>
    <property type="molecule type" value="Transcribed_RNA"/>
</dbReference>
<dbReference type="Pfam" id="PF03031">
    <property type="entry name" value="NIF"/>
    <property type="match status" value="1"/>
</dbReference>
<evidence type="ECO:0000256" key="1">
    <source>
        <dbReference type="SAM" id="MobiDB-lite"/>
    </source>
</evidence>
<proteinExistence type="predicted"/>
<dbReference type="InterPro" id="IPR004274">
    <property type="entry name" value="FCP1_dom"/>
</dbReference>
<name>A0A7S2CI38_9STRA</name>
<dbReference type="SUPFAM" id="SSF56784">
    <property type="entry name" value="HAD-like"/>
    <property type="match status" value="1"/>
</dbReference>